<feature type="domain" description="LpxI N-terminal" evidence="2">
    <location>
        <begin position="3"/>
        <end position="133"/>
    </location>
</feature>
<name>A0A285GPA1_9FIRM</name>
<evidence type="ECO:0000313" key="4">
    <source>
        <dbReference type="Proteomes" id="UP000219573"/>
    </source>
</evidence>
<sequence length="270" mass="29405">MARIGLLAGNGNLPVKFAYAAVAAGNEVIAITLTPEAEVDELKNVATKVYQISAGQLDKIINILKEEGICEVIMLGKVTKELLYQGIELDQRFMLLLSNLKEKNDDSIMLAIVKELESAGIKISDQTKYITELLPNKGLLTALKPDATTLADMEYGFKMAKEIGRLDIGQTVVVKDNAIMAVEAIEGTDQAILRGGKLGRGEVVVAKVSKPQQDFRFDIPAVGLDTLEKLIEVKAKGLVIEAKKTFIVDQEEFIKRANQAGITIMAMSKE</sequence>
<protein>
    <recommendedName>
        <fullName evidence="5">DUF1009 domain-containing protein</fullName>
    </recommendedName>
</protein>
<evidence type="ECO:0000259" key="1">
    <source>
        <dbReference type="Pfam" id="PF06230"/>
    </source>
</evidence>
<dbReference type="Gene3D" id="3.40.140.80">
    <property type="match status" value="1"/>
</dbReference>
<dbReference type="RefSeq" id="WP_097017417.1">
    <property type="nucleotide sequence ID" value="NZ_OBDZ01000008.1"/>
</dbReference>
<dbReference type="Proteomes" id="UP000219573">
    <property type="component" value="Unassembled WGS sequence"/>
</dbReference>
<dbReference type="PANTHER" id="PTHR39962">
    <property type="entry name" value="BLL4848 PROTEIN"/>
    <property type="match status" value="1"/>
</dbReference>
<evidence type="ECO:0000259" key="2">
    <source>
        <dbReference type="Pfam" id="PF17930"/>
    </source>
</evidence>
<dbReference type="InterPro" id="IPR043167">
    <property type="entry name" value="LpxI_C_sf"/>
</dbReference>
<dbReference type="InterPro" id="IPR010415">
    <property type="entry name" value="LpxI_C"/>
</dbReference>
<organism evidence="3 4">
    <name type="scientific">Orenia metallireducens</name>
    <dbReference type="NCBI Taxonomy" id="1413210"/>
    <lineage>
        <taxon>Bacteria</taxon>
        <taxon>Bacillati</taxon>
        <taxon>Bacillota</taxon>
        <taxon>Clostridia</taxon>
        <taxon>Halanaerobiales</taxon>
        <taxon>Halobacteroidaceae</taxon>
        <taxon>Orenia</taxon>
    </lineage>
</organism>
<dbReference type="Gene3D" id="3.40.50.20">
    <property type="match status" value="1"/>
</dbReference>
<proteinExistence type="predicted"/>
<dbReference type="Pfam" id="PF17930">
    <property type="entry name" value="LpxI_N"/>
    <property type="match status" value="1"/>
</dbReference>
<dbReference type="STRING" id="1413210.U472_14885"/>
<dbReference type="AlphaFoldDB" id="A0A285GPA1"/>
<accession>A0A285GPA1</accession>
<dbReference type="InterPro" id="IPR041255">
    <property type="entry name" value="LpxI_N"/>
</dbReference>
<dbReference type="InterPro" id="IPR053174">
    <property type="entry name" value="LpxI"/>
</dbReference>
<evidence type="ECO:0008006" key="5">
    <source>
        <dbReference type="Google" id="ProtNLM"/>
    </source>
</evidence>
<evidence type="ECO:0000313" key="3">
    <source>
        <dbReference type="EMBL" id="SNY24336.1"/>
    </source>
</evidence>
<dbReference type="PANTHER" id="PTHR39962:SF1">
    <property type="entry name" value="LPXI FAMILY PROTEIN"/>
    <property type="match status" value="1"/>
</dbReference>
<feature type="domain" description="LpxI C-terminal" evidence="1">
    <location>
        <begin position="137"/>
        <end position="265"/>
    </location>
</feature>
<dbReference type="Pfam" id="PF06230">
    <property type="entry name" value="LpxI_C"/>
    <property type="match status" value="1"/>
</dbReference>
<gene>
    <name evidence="3" type="ORF">SAMN06265827_10890</name>
</gene>
<dbReference type="EMBL" id="OBDZ01000008">
    <property type="protein sequence ID" value="SNY24336.1"/>
    <property type="molecule type" value="Genomic_DNA"/>
</dbReference>
<dbReference type="OrthoDB" id="9789836at2"/>
<reference evidence="4" key="1">
    <citation type="submission" date="2017-09" db="EMBL/GenBank/DDBJ databases">
        <authorList>
            <person name="Varghese N."/>
            <person name="Submissions S."/>
        </authorList>
    </citation>
    <scope>NUCLEOTIDE SEQUENCE [LARGE SCALE GENOMIC DNA]</scope>
    <source>
        <strain evidence="4">MSL47</strain>
    </source>
</reference>
<keyword evidence="4" id="KW-1185">Reference proteome</keyword>